<sequence>MVEHMKQSWKSVVRASGVVAAGAALLVGATGGTAHAAVGWNAQYTAGDIGGAHAWGAVDAQSRVFVKVNLKDSKPNDAYGARVYLKARYSDGGTRAENLSVSGGTNSTTWTFAANVVKIEVQECTTKGGSKYKCASGWHTLPRG</sequence>
<organism evidence="2 3">
    <name type="scientific">Streptomyces paromomycinus</name>
    <name type="common">Streptomyces rimosus subsp. paromomycinus</name>
    <dbReference type="NCBI Taxonomy" id="92743"/>
    <lineage>
        <taxon>Bacteria</taxon>
        <taxon>Bacillati</taxon>
        <taxon>Actinomycetota</taxon>
        <taxon>Actinomycetes</taxon>
        <taxon>Kitasatosporales</taxon>
        <taxon>Streptomycetaceae</taxon>
        <taxon>Streptomyces</taxon>
    </lineage>
</organism>
<evidence type="ECO:0000256" key="1">
    <source>
        <dbReference type="SAM" id="SignalP"/>
    </source>
</evidence>
<dbReference type="RefSeq" id="WP_125055741.1">
    <property type="nucleotide sequence ID" value="NZ_BHZD01000001.1"/>
</dbReference>
<evidence type="ECO:0008006" key="4">
    <source>
        <dbReference type="Google" id="ProtNLM"/>
    </source>
</evidence>
<protein>
    <recommendedName>
        <fullName evidence="4">Secreted protein</fullName>
    </recommendedName>
</protein>
<dbReference type="Proteomes" id="UP000286746">
    <property type="component" value="Unassembled WGS sequence"/>
</dbReference>
<dbReference type="AlphaFoldDB" id="A0A401W705"/>
<feature type="chain" id="PRO_5019550328" description="Secreted protein" evidence="1">
    <location>
        <begin position="37"/>
        <end position="144"/>
    </location>
</feature>
<evidence type="ECO:0000313" key="3">
    <source>
        <dbReference type="Proteomes" id="UP000286746"/>
    </source>
</evidence>
<reference evidence="2 3" key="1">
    <citation type="submission" date="2018-11" db="EMBL/GenBank/DDBJ databases">
        <title>Whole genome sequence of Streptomyces paromomycinus NBRC 15454(T).</title>
        <authorList>
            <person name="Komaki H."/>
            <person name="Tamura T."/>
        </authorList>
    </citation>
    <scope>NUCLEOTIDE SEQUENCE [LARGE SCALE GENOMIC DNA]</scope>
    <source>
        <strain evidence="2 3">NBRC 15454</strain>
    </source>
</reference>
<accession>A0A401W705</accession>
<gene>
    <name evidence="2" type="ORF">GKJPGBOP_04789</name>
</gene>
<name>A0A401W705_STREY</name>
<keyword evidence="1" id="KW-0732">Signal</keyword>
<dbReference type="EMBL" id="BHZD01000001">
    <property type="protein sequence ID" value="GCD45069.1"/>
    <property type="molecule type" value="Genomic_DNA"/>
</dbReference>
<proteinExistence type="predicted"/>
<feature type="signal peptide" evidence="1">
    <location>
        <begin position="1"/>
        <end position="36"/>
    </location>
</feature>
<comment type="caution">
    <text evidence="2">The sequence shown here is derived from an EMBL/GenBank/DDBJ whole genome shotgun (WGS) entry which is preliminary data.</text>
</comment>
<keyword evidence="3" id="KW-1185">Reference proteome</keyword>
<evidence type="ECO:0000313" key="2">
    <source>
        <dbReference type="EMBL" id="GCD45069.1"/>
    </source>
</evidence>